<feature type="transmembrane region" description="Helical" evidence="2">
    <location>
        <begin position="57"/>
        <end position="77"/>
    </location>
</feature>
<accession>A0A8T0BIF2</accession>
<dbReference type="Proteomes" id="UP000606274">
    <property type="component" value="Unassembled WGS sequence"/>
</dbReference>
<evidence type="ECO:0000256" key="1">
    <source>
        <dbReference type="SAM" id="MobiDB-lite"/>
    </source>
</evidence>
<keyword evidence="2" id="KW-0472">Membrane</keyword>
<evidence type="ECO:0000313" key="4">
    <source>
        <dbReference type="Proteomes" id="UP000606274"/>
    </source>
</evidence>
<sequence>MGEVGEEQGDREEGESEGDPGDPPAPAYATRVSNLHTLCCWCCCVSDMESCRVPHHVLLSFTLIFIFISIPAMKSLLNIKPGDDLLLELHVSERVEVTYNSEQICSVER</sequence>
<proteinExistence type="predicted"/>
<keyword evidence="4" id="KW-1185">Reference proteome</keyword>
<dbReference type="AlphaFoldDB" id="A0A8T0BIF2"/>
<feature type="compositionally biased region" description="Acidic residues" evidence="1">
    <location>
        <begin position="1"/>
        <end position="20"/>
    </location>
</feature>
<evidence type="ECO:0000256" key="2">
    <source>
        <dbReference type="SAM" id="Phobius"/>
    </source>
</evidence>
<keyword evidence="2" id="KW-0812">Transmembrane</keyword>
<organism evidence="3 4">
    <name type="scientific">Silurus meridionalis</name>
    <name type="common">Southern catfish</name>
    <name type="synonym">Silurus soldatovi meridionalis</name>
    <dbReference type="NCBI Taxonomy" id="175797"/>
    <lineage>
        <taxon>Eukaryota</taxon>
        <taxon>Metazoa</taxon>
        <taxon>Chordata</taxon>
        <taxon>Craniata</taxon>
        <taxon>Vertebrata</taxon>
        <taxon>Euteleostomi</taxon>
        <taxon>Actinopterygii</taxon>
        <taxon>Neopterygii</taxon>
        <taxon>Teleostei</taxon>
        <taxon>Ostariophysi</taxon>
        <taxon>Siluriformes</taxon>
        <taxon>Siluridae</taxon>
        <taxon>Silurus</taxon>
    </lineage>
</organism>
<comment type="caution">
    <text evidence="3">The sequence shown here is derived from an EMBL/GenBank/DDBJ whole genome shotgun (WGS) entry which is preliminary data.</text>
</comment>
<feature type="region of interest" description="Disordered" evidence="1">
    <location>
        <begin position="1"/>
        <end position="28"/>
    </location>
</feature>
<protein>
    <submittedName>
        <fullName evidence="3">Uncharacterized protein</fullName>
    </submittedName>
</protein>
<gene>
    <name evidence="3" type="ORF">HF521_020133</name>
</gene>
<reference evidence="3" key="1">
    <citation type="submission" date="2020-08" db="EMBL/GenBank/DDBJ databases">
        <title>Chromosome-level assembly of Southern catfish (Silurus meridionalis) provides insights into visual adaptation to the nocturnal and benthic lifestyles.</title>
        <authorList>
            <person name="Zhang Y."/>
            <person name="Wang D."/>
            <person name="Peng Z."/>
        </authorList>
    </citation>
    <scope>NUCLEOTIDE SEQUENCE</scope>
    <source>
        <strain evidence="3">SWU-2019-XX</strain>
        <tissue evidence="3">Muscle</tissue>
    </source>
</reference>
<keyword evidence="2" id="KW-1133">Transmembrane helix</keyword>
<name>A0A8T0BIF2_SILME</name>
<evidence type="ECO:0000313" key="3">
    <source>
        <dbReference type="EMBL" id="KAF7706879.1"/>
    </source>
</evidence>
<dbReference type="EMBL" id="JABFDY010000006">
    <property type="protein sequence ID" value="KAF7706879.1"/>
    <property type="molecule type" value="Genomic_DNA"/>
</dbReference>